<dbReference type="PANTHER" id="PTHR15921:SF11">
    <property type="entry name" value="POLYADENYLATION AND CLEAVAGE FACTOR HOMOLOG 1-RELATED"/>
    <property type="match status" value="1"/>
</dbReference>
<protein>
    <recommendedName>
        <fullName evidence="2">C2H2-type domain-containing protein</fullName>
    </recommendedName>
</protein>
<reference evidence="3 4" key="1">
    <citation type="journal article" date="2014" name="Genome Biol.">
        <title>Transcriptome and methylome profiling reveals relics of genome dominance in the mesopolyploid Brassica oleracea.</title>
        <authorList>
            <person name="Parkin I.A."/>
            <person name="Koh C."/>
            <person name="Tang H."/>
            <person name="Robinson S.J."/>
            <person name="Kagale S."/>
            <person name="Clarke W.E."/>
            <person name="Town C.D."/>
            <person name="Nixon J."/>
            <person name="Krishnakumar V."/>
            <person name="Bidwell S.L."/>
            <person name="Denoeud F."/>
            <person name="Belcram H."/>
            <person name="Links M.G."/>
            <person name="Just J."/>
            <person name="Clarke C."/>
            <person name="Bender T."/>
            <person name="Huebert T."/>
            <person name="Mason A.S."/>
            <person name="Pires J.C."/>
            <person name="Barker G."/>
            <person name="Moore J."/>
            <person name="Walley P.G."/>
            <person name="Manoli S."/>
            <person name="Batley J."/>
            <person name="Edwards D."/>
            <person name="Nelson M.N."/>
            <person name="Wang X."/>
            <person name="Paterson A.H."/>
            <person name="King G."/>
            <person name="Bancroft I."/>
            <person name="Chalhoub B."/>
            <person name="Sharpe A.G."/>
        </authorList>
    </citation>
    <scope>NUCLEOTIDE SEQUENCE</scope>
    <source>
        <strain evidence="3 4">cv. TO1000</strain>
    </source>
</reference>
<dbReference type="GO" id="GO:0003729">
    <property type="term" value="F:mRNA binding"/>
    <property type="evidence" value="ECO:0007669"/>
    <property type="project" value="InterPro"/>
</dbReference>
<dbReference type="InterPro" id="IPR057242">
    <property type="entry name" value="PCFS4-like"/>
</dbReference>
<feature type="domain" description="C2H2-type" evidence="2">
    <location>
        <begin position="260"/>
        <end position="280"/>
    </location>
</feature>
<evidence type="ECO:0000256" key="1">
    <source>
        <dbReference type="SAM" id="MobiDB-lite"/>
    </source>
</evidence>
<dbReference type="HOGENOM" id="CLU_046922_0_0_1"/>
<feature type="compositionally biased region" description="Basic residues" evidence="1">
    <location>
        <begin position="12"/>
        <end position="23"/>
    </location>
</feature>
<reference evidence="3" key="2">
    <citation type="submission" date="2015-03" db="UniProtKB">
        <authorList>
            <consortium name="EnsemblPlants"/>
        </authorList>
    </citation>
    <scope>IDENTIFICATION</scope>
</reference>
<name>A0A0D3CYE7_BRAOL</name>
<accession>A0A0D3CYE7</accession>
<dbReference type="GO" id="GO:0031124">
    <property type="term" value="P:mRNA 3'-end processing"/>
    <property type="evidence" value="ECO:0007669"/>
    <property type="project" value="InterPro"/>
</dbReference>
<evidence type="ECO:0000313" key="3">
    <source>
        <dbReference type="EnsemblPlants" id="Bo6g101020.1"/>
    </source>
</evidence>
<dbReference type="Gramene" id="Bo6g101020.1">
    <property type="protein sequence ID" value="Bo6g101020.1"/>
    <property type="gene ID" value="Bo6g101020"/>
</dbReference>
<feature type="region of interest" description="Disordered" evidence="1">
    <location>
        <begin position="1"/>
        <end position="79"/>
    </location>
</feature>
<sequence length="492" mass="55089">MSSSNGVFAHQRNSHRNAGKMLKRPFDNPGGYVGRIGGFQEEDRSRYAPPQKLPRYQTKPQFQSAKPNGGGIPMYRHHHHHDSNLSRVSNYGDVINSNSSNVFLFALRNNGHSQSNAEYHKPYGYGNPNPQSVPLPLPYRKLDGFDSLPEWVPNFVPNTNREITGVRFNGNQLSQAPPVFTNLPNSMPMNHLNMVSVVSQALPQQPIVSKELADLLSVLNNNEKEKERECDLGLDFDKINLNVRHESVIKSLYSDMPRQCSSCGVRFKGQEEHSKHMDWHVRKNRMAKDATKAATTTRVSQKPKKSRDWFASSSLWLSAGTGATIEGAKPVFGEIQKTKEEEKQQQHIVPADENQKMCALCLESLEEFFSHEEDDWMYRDAAYLNMNGTGPIVHVNCMPEPRKGPAKESAKLVTVASAVVSCHSSTGRRPTGRYNPYIGTRTSRAQTSHVGVQTELHVLAPGRCSPHVKSAVSTWVHSCEYRHLGSIPDHCG</sequence>
<organism evidence="3 4">
    <name type="scientific">Brassica oleracea var. oleracea</name>
    <dbReference type="NCBI Taxonomy" id="109376"/>
    <lineage>
        <taxon>Eukaryota</taxon>
        <taxon>Viridiplantae</taxon>
        <taxon>Streptophyta</taxon>
        <taxon>Embryophyta</taxon>
        <taxon>Tracheophyta</taxon>
        <taxon>Spermatophyta</taxon>
        <taxon>Magnoliopsida</taxon>
        <taxon>eudicotyledons</taxon>
        <taxon>Gunneridae</taxon>
        <taxon>Pentapetalae</taxon>
        <taxon>rosids</taxon>
        <taxon>malvids</taxon>
        <taxon>Brassicales</taxon>
        <taxon>Brassicaceae</taxon>
        <taxon>Brassiceae</taxon>
        <taxon>Brassica</taxon>
    </lineage>
</organism>
<dbReference type="InterPro" id="IPR045154">
    <property type="entry name" value="PCF11-like"/>
</dbReference>
<dbReference type="Pfam" id="PF23228">
    <property type="entry name" value="zf_PCFS4"/>
    <property type="match status" value="1"/>
</dbReference>
<dbReference type="GO" id="GO:0005849">
    <property type="term" value="C:mRNA cleavage factor complex"/>
    <property type="evidence" value="ECO:0007669"/>
    <property type="project" value="TreeGrafter"/>
</dbReference>
<dbReference type="GO" id="GO:0006369">
    <property type="term" value="P:termination of RNA polymerase II transcription"/>
    <property type="evidence" value="ECO:0007669"/>
    <property type="project" value="InterPro"/>
</dbReference>
<keyword evidence="4" id="KW-1185">Reference proteome</keyword>
<dbReference type="eggNOG" id="KOG2071">
    <property type="taxonomic scope" value="Eukaryota"/>
</dbReference>
<dbReference type="EnsemblPlants" id="Bo6g101020.1">
    <property type="protein sequence ID" value="Bo6g101020.1"/>
    <property type="gene ID" value="Bo6g101020"/>
</dbReference>
<dbReference type="STRING" id="109376.A0A0D3CYE7"/>
<dbReference type="GO" id="GO:0005737">
    <property type="term" value="C:cytoplasm"/>
    <property type="evidence" value="ECO:0007669"/>
    <property type="project" value="TreeGrafter"/>
</dbReference>
<dbReference type="OMA" id="KLPRYQT"/>
<evidence type="ECO:0000313" key="4">
    <source>
        <dbReference type="Proteomes" id="UP000032141"/>
    </source>
</evidence>
<dbReference type="Proteomes" id="UP000032141">
    <property type="component" value="Chromosome C6"/>
</dbReference>
<dbReference type="InterPro" id="IPR013087">
    <property type="entry name" value="Znf_C2H2_type"/>
</dbReference>
<dbReference type="AlphaFoldDB" id="A0A0D3CYE7"/>
<dbReference type="PROSITE" id="PS00028">
    <property type="entry name" value="ZINC_FINGER_C2H2_1"/>
    <property type="match status" value="1"/>
</dbReference>
<dbReference type="PANTHER" id="PTHR15921">
    <property type="entry name" value="PRE-MRNA CLEAVAGE COMPLEX II"/>
    <property type="match status" value="1"/>
</dbReference>
<dbReference type="GO" id="GO:0000993">
    <property type="term" value="F:RNA polymerase II complex binding"/>
    <property type="evidence" value="ECO:0007669"/>
    <property type="project" value="InterPro"/>
</dbReference>
<evidence type="ECO:0000259" key="2">
    <source>
        <dbReference type="PROSITE" id="PS00028"/>
    </source>
</evidence>
<proteinExistence type="predicted"/>